<dbReference type="RefSeq" id="WP_099035704.1">
    <property type="nucleotide sequence ID" value="NZ_BMGJ01000014.1"/>
</dbReference>
<evidence type="ECO:0000313" key="3">
    <source>
        <dbReference type="EMBL" id="GGD73546.1"/>
    </source>
</evidence>
<dbReference type="Gene3D" id="3.30.2310.20">
    <property type="entry name" value="RelE-like"/>
    <property type="match status" value="1"/>
</dbReference>
<dbReference type="PANTHER" id="PTHR35601">
    <property type="entry name" value="TOXIN RELE"/>
    <property type="match status" value="1"/>
</dbReference>
<dbReference type="PANTHER" id="PTHR35601:SF1">
    <property type="entry name" value="TOXIN RELE"/>
    <property type="match status" value="1"/>
</dbReference>
<evidence type="ECO:0000313" key="4">
    <source>
        <dbReference type="Proteomes" id="UP000614272"/>
    </source>
</evidence>
<evidence type="ECO:0000256" key="2">
    <source>
        <dbReference type="ARBA" id="ARBA00022649"/>
    </source>
</evidence>
<reference evidence="4" key="1">
    <citation type="journal article" date="2019" name="Int. J. Syst. Evol. Microbiol.">
        <title>The Global Catalogue of Microorganisms (GCM) 10K type strain sequencing project: providing services to taxonomists for standard genome sequencing and annotation.</title>
        <authorList>
            <consortium name="The Broad Institute Genomics Platform"/>
            <consortium name="The Broad Institute Genome Sequencing Center for Infectious Disease"/>
            <person name="Wu L."/>
            <person name="Ma J."/>
        </authorList>
    </citation>
    <scope>NUCLEOTIDE SEQUENCE [LARGE SCALE GENOMIC DNA]</scope>
    <source>
        <strain evidence="4">CGMCC 1.12923</strain>
    </source>
</reference>
<sequence length="88" mass="10535">MGWKIEWDERAVKELKKLDKQAQKDIIQYLKTRIATEESPRRFGKALIGDKAGLWRYRVKDYRIICNIEDDNLVVLVVRTSHRKNVYD</sequence>
<accession>A0ABQ1RMW2</accession>
<dbReference type="SUPFAM" id="SSF143011">
    <property type="entry name" value="RelE-like"/>
    <property type="match status" value="1"/>
</dbReference>
<organism evidence="3 4">
    <name type="scientific">Lacimicrobium alkaliphilum</name>
    <dbReference type="NCBI Taxonomy" id="1526571"/>
    <lineage>
        <taxon>Bacteria</taxon>
        <taxon>Pseudomonadati</taxon>
        <taxon>Pseudomonadota</taxon>
        <taxon>Gammaproteobacteria</taxon>
        <taxon>Alteromonadales</taxon>
        <taxon>Alteromonadaceae</taxon>
        <taxon>Lacimicrobium</taxon>
    </lineage>
</organism>
<keyword evidence="4" id="KW-1185">Reference proteome</keyword>
<dbReference type="Proteomes" id="UP000614272">
    <property type="component" value="Unassembled WGS sequence"/>
</dbReference>
<gene>
    <name evidence="3" type="ORF">GCM10011357_30780</name>
</gene>
<name>A0ABQ1RMW2_9ALTE</name>
<dbReference type="EMBL" id="BMGJ01000014">
    <property type="protein sequence ID" value="GGD73546.1"/>
    <property type="molecule type" value="Genomic_DNA"/>
</dbReference>
<comment type="caution">
    <text evidence="3">The sequence shown here is derived from an EMBL/GenBank/DDBJ whole genome shotgun (WGS) entry which is preliminary data.</text>
</comment>
<proteinExistence type="inferred from homology"/>
<keyword evidence="2" id="KW-1277">Toxin-antitoxin system</keyword>
<dbReference type="InterPro" id="IPR007712">
    <property type="entry name" value="RelE/ParE_toxin"/>
</dbReference>
<evidence type="ECO:0000256" key="1">
    <source>
        <dbReference type="ARBA" id="ARBA00006226"/>
    </source>
</evidence>
<dbReference type="NCBIfam" id="TIGR02385">
    <property type="entry name" value="RelE_StbE"/>
    <property type="match status" value="1"/>
</dbReference>
<comment type="similarity">
    <text evidence="1">Belongs to the RelE toxin family.</text>
</comment>
<dbReference type="Pfam" id="PF05016">
    <property type="entry name" value="ParE_toxin"/>
    <property type="match status" value="1"/>
</dbReference>
<protein>
    <submittedName>
        <fullName evidence="3">Translation repressor RelE</fullName>
    </submittedName>
</protein>
<dbReference type="InterPro" id="IPR035093">
    <property type="entry name" value="RelE/ParE_toxin_dom_sf"/>
</dbReference>